<keyword evidence="7" id="KW-1185">Reference proteome</keyword>
<dbReference type="PANTHER" id="PTHR30427">
    <property type="entry name" value="TRANSCRIPTIONAL ACTIVATOR PROTEIN LYSR"/>
    <property type="match status" value="1"/>
</dbReference>
<dbReference type="Proteomes" id="UP000580654">
    <property type="component" value="Unassembled WGS sequence"/>
</dbReference>
<gene>
    <name evidence="6" type="ORF">FHS87_003491</name>
</gene>
<dbReference type="Pfam" id="PF03466">
    <property type="entry name" value="LysR_substrate"/>
    <property type="match status" value="1"/>
</dbReference>
<dbReference type="RefSeq" id="WP_184520636.1">
    <property type="nucleotide sequence ID" value="NZ_JACIJD010000018.1"/>
</dbReference>
<dbReference type="Pfam" id="PF00126">
    <property type="entry name" value="HTH_1"/>
    <property type="match status" value="1"/>
</dbReference>
<reference evidence="6 7" key="1">
    <citation type="submission" date="2020-08" db="EMBL/GenBank/DDBJ databases">
        <title>Genomic Encyclopedia of Type Strains, Phase IV (KMG-IV): sequencing the most valuable type-strain genomes for metagenomic binning, comparative biology and taxonomic classification.</title>
        <authorList>
            <person name="Goeker M."/>
        </authorList>
    </citation>
    <scope>NUCLEOTIDE SEQUENCE [LARGE SCALE GENOMIC DNA]</scope>
    <source>
        <strain evidence="6 7">DSM 25622</strain>
    </source>
</reference>
<dbReference type="InterPro" id="IPR005119">
    <property type="entry name" value="LysR_subst-bd"/>
</dbReference>
<evidence type="ECO:0000256" key="3">
    <source>
        <dbReference type="ARBA" id="ARBA00023125"/>
    </source>
</evidence>
<dbReference type="EMBL" id="JACIJD010000018">
    <property type="protein sequence ID" value="MBB5695432.1"/>
    <property type="molecule type" value="Genomic_DNA"/>
</dbReference>
<organism evidence="6 7">
    <name type="scientific">Muricoccus pecuniae</name>
    <dbReference type="NCBI Taxonomy" id="693023"/>
    <lineage>
        <taxon>Bacteria</taxon>
        <taxon>Pseudomonadati</taxon>
        <taxon>Pseudomonadota</taxon>
        <taxon>Alphaproteobacteria</taxon>
        <taxon>Acetobacterales</taxon>
        <taxon>Roseomonadaceae</taxon>
        <taxon>Muricoccus</taxon>
    </lineage>
</organism>
<dbReference type="GO" id="GO:0003700">
    <property type="term" value="F:DNA-binding transcription factor activity"/>
    <property type="evidence" value="ECO:0007669"/>
    <property type="project" value="InterPro"/>
</dbReference>
<name>A0A840YKJ6_9PROT</name>
<dbReference type="Gene3D" id="3.40.190.290">
    <property type="match status" value="1"/>
</dbReference>
<dbReference type="InterPro" id="IPR000847">
    <property type="entry name" value="LysR_HTH_N"/>
</dbReference>
<evidence type="ECO:0000256" key="1">
    <source>
        <dbReference type="ARBA" id="ARBA00009437"/>
    </source>
</evidence>
<dbReference type="InterPro" id="IPR036388">
    <property type="entry name" value="WH-like_DNA-bd_sf"/>
</dbReference>
<feature type="domain" description="HTH lysR-type" evidence="5">
    <location>
        <begin position="1"/>
        <end position="61"/>
    </location>
</feature>
<dbReference type="Gene3D" id="1.10.10.10">
    <property type="entry name" value="Winged helix-like DNA-binding domain superfamily/Winged helix DNA-binding domain"/>
    <property type="match status" value="1"/>
</dbReference>
<protein>
    <submittedName>
        <fullName evidence="6">DNA-binding transcriptional LysR family regulator</fullName>
    </submittedName>
</protein>
<dbReference type="AlphaFoldDB" id="A0A840YKJ6"/>
<accession>A0A840YKJ6</accession>
<evidence type="ECO:0000313" key="6">
    <source>
        <dbReference type="EMBL" id="MBB5695432.1"/>
    </source>
</evidence>
<comment type="similarity">
    <text evidence="1">Belongs to the LysR transcriptional regulatory family.</text>
</comment>
<evidence type="ECO:0000313" key="7">
    <source>
        <dbReference type="Proteomes" id="UP000580654"/>
    </source>
</evidence>
<dbReference type="PANTHER" id="PTHR30427:SF1">
    <property type="entry name" value="TRANSCRIPTIONAL ACTIVATOR PROTEIN LYSR"/>
    <property type="match status" value="1"/>
</dbReference>
<dbReference type="SUPFAM" id="SSF53850">
    <property type="entry name" value="Periplasmic binding protein-like II"/>
    <property type="match status" value="1"/>
</dbReference>
<proteinExistence type="inferred from homology"/>
<sequence length="301" mass="32864">MTPRRLHQLEAFRAVMHGGSVTRAAEILALSQPAVTKLIRALEEETGLILFDRSRRRLTATHEAHLFEAEVSRLFAAAKRVDRLANDMRFAGTGELRVAALPSFGIGFVPALLARFAAAEKGPRVSLTVASSLEVHDLVQSGQADIGFALPLGAAGALNAAPPIRFPGVLALPPRHRLARKTVVDLRDLEREPCVSLGRQYRLRDIVDDLFERHGIAPIHVAETQNGAAACEMVAQGLGFTIANPVTAADFGRRLVLRRLRPTVEFPVHILSPPGRRMSRTATQFLERVQEAAAPILKQWG</sequence>
<dbReference type="SUPFAM" id="SSF46785">
    <property type="entry name" value="Winged helix' DNA-binding domain"/>
    <property type="match status" value="1"/>
</dbReference>
<evidence type="ECO:0000259" key="5">
    <source>
        <dbReference type="PROSITE" id="PS50931"/>
    </source>
</evidence>
<keyword evidence="3 6" id="KW-0238">DNA-binding</keyword>
<keyword evidence="4" id="KW-0804">Transcription</keyword>
<keyword evidence="2" id="KW-0805">Transcription regulation</keyword>
<dbReference type="PROSITE" id="PS50931">
    <property type="entry name" value="HTH_LYSR"/>
    <property type="match status" value="1"/>
</dbReference>
<dbReference type="GO" id="GO:0043565">
    <property type="term" value="F:sequence-specific DNA binding"/>
    <property type="evidence" value="ECO:0007669"/>
    <property type="project" value="TreeGrafter"/>
</dbReference>
<evidence type="ECO:0000256" key="4">
    <source>
        <dbReference type="ARBA" id="ARBA00023163"/>
    </source>
</evidence>
<dbReference type="InterPro" id="IPR036390">
    <property type="entry name" value="WH_DNA-bd_sf"/>
</dbReference>
<comment type="caution">
    <text evidence="6">The sequence shown here is derived from an EMBL/GenBank/DDBJ whole genome shotgun (WGS) entry which is preliminary data.</text>
</comment>
<dbReference type="PRINTS" id="PR00039">
    <property type="entry name" value="HTHLYSR"/>
</dbReference>
<dbReference type="GO" id="GO:0010628">
    <property type="term" value="P:positive regulation of gene expression"/>
    <property type="evidence" value="ECO:0007669"/>
    <property type="project" value="TreeGrafter"/>
</dbReference>
<evidence type="ECO:0000256" key="2">
    <source>
        <dbReference type="ARBA" id="ARBA00023015"/>
    </source>
</evidence>